<evidence type="ECO:0000313" key="2">
    <source>
        <dbReference type="Proteomes" id="UP000465866"/>
    </source>
</evidence>
<reference evidence="1 2" key="1">
    <citation type="journal article" date="2019" name="Emerg. Microbes Infect.">
        <title>Comprehensive subspecies identification of 175 nontuberculous mycobacteria species based on 7547 genomic profiles.</title>
        <authorList>
            <person name="Matsumoto Y."/>
            <person name="Kinjo T."/>
            <person name="Motooka D."/>
            <person name="Nabeya D."/>
            <person name="Jung N."/>
            <person name="Uechi K."/>
            <person name="Horii T."/>
            <person name="Iida T."/>
            <person name="Fujita J."/>
            <person name="Nakamura S."/>
        </authorList>
    </citation>
    <scope>NUCLEOTIDE SEQUENCE [LARGE SCALE GENOMIC DNA]</scope>
    <source>
        <strain evidence="1 2">JCM 12404</strain>
    </source>
</reference>
<keyword evidence="2" id="KW-1185">Reference proteome</keyword>
<evidence type="ECO:0000313" key="1">
    <source>
        <dbReference type="EMBL" id="BBX46213.1"/>
    </source>
</evidence>
<dbReference type="Proteomes" id="UP000465866">
    <property type="component" value="Chromosome"/>
</dbReference>
<gene>
    <name evidence="1" type="ORF">MCOO_22280</name>
</gene>
<name>A0A7I7KWB2_9MYCO</name>
<proteinExistence type="predicted"/>
<protein>
    <submittedName>
        <fullName evidence="1">Uncharacterized protein</fullName>
    </submittedName>
</protein>
<dbReference type="AlphaFoldDB" id="A0A7I7KWB2"/>
<accession>A0A7I7KWB2</accession>
<organism evidence="1 2">
    <name type="scientific">Mycobacterium cookii</name>
    <dbReference type="NCBI Taxonomy" id="1775"/>
    <lineage>
        <taxon>Bacteria</taxon>
        <taxon>Bacillati</taxon>
        <taxon>Actinomycetota</taxon>
        <taxon>Actinomycetes</taxon>
        <taxon>Mycobacteriales</taxon>
        <taxon>Mycobacteriaceae</taxon>
        <taxon>Mycobacterium</taxon>
    </lineage>
</organism>
<sequence>MVAADFEVDELEELSLDELDELLDFSDELDLSLDELELSLLDFSDELDVDEPLLPELFVDSRLSVR</sequence>
<dbReference type="KEGG" id="mcoo:MCOO_22280"/>
<dbReference type="EMBL" id="AP022569">
    <property type="protein sequence ID" value="BBX46213.1"/>
    <property type="molecule type" value="Genomic_DNA"/>
</dbReference>